<feature type="compositionally biased region" description="Low complexity" evidence="1">
    <location>
        <begin position="251"/>
        <end position="260"/>
    </location>
</feature>
<evidence type="ECO:0000256" key="1">
    <source>
        <dbReference type="SAM" id="MobiDB-lite"/>
    </source>
</evidence>
<dbReference type="GO" id="GO:0005525">
    <property type="term" value="F:GTP binding"/>
    <property type="evidence" value="ECO:0007669"/>
    <property type="project" value="InterPro"/>
</dbReference>
<dbReference type="KEGG" id="gtr:GLOTRDRAFT_133483"/>
<evidence type="ECO:0000313" key="3">
    <source>
        <dbReference type="EMBL" id="EPQ51166.1"/>
    </source>
</evidence>
<feature type="compositionally biased region" description="Low complexity" evidence="1">
    <location>
        <begin position="145"/>
        <end position="161"/>
    </location>
</feature>
<evidence type="ECO:0000259" key="2">
    <source>
        <dbReference type="PROSITE" id="PS51388"/>
    </source>
</evidence>
<dbReference type="GeneID" id="19302736"/>
<dbReference type="eggNOG" id="KOG0446">
    <property type="taxonomic scope" value="Eukaryota"/>
</dbReference>
<sequence>MQVEEKFGPYTALKNRIMSLVTQLIAIQEEKCMQYLDVVLQIETLPFTQNTFYYTSCRDKWLAKYKAAREQKESLSVAAKSGFPDPPRPGPDSSSNGGPFPLSLSSEPPLRRTLDEVSTTELPFTTASSVEAAAKLSVFGDSGTPATPATGSSTAASNPSAVPISQARSTIGSSGTLPGISQPAGPFASQAPDSIFATLKPSPSLPSKGLFGSSGTLHPTPGGTGLATPSTPRTLVSVPAKPNISWPSIGSSASISSGAPQTKPTPIGSSFFAVPPSSGTPASNPSNTNLPSPFAFSTPAPPKVNPSGTGPSILLSPAGSPAPDTTKPGSATPFGGLFSAQSSGAPQAKPSSTGSTLFPGLPGFASPTGSVTMKGGSTISYTGIFAVPHLVQPPPVQPHRVDISPFIGGFTKSGVCNFPEKSFEEMRVEALTARRPIKKAPNLKMKARATIPSAIVQSDASEQDYNDALSALAKIGITGLTKEDLGRLQPSDQYTRELNVMAQVRAYFGISYRRVIDNVPLIIDYMFVQALGKELQLFLISGLALGTADATLKCAAYLAEDPETRALREEVVARRRRLHDVALELRKIM</sequence>
<accession>S7PTQ1</accession>
<feature type="region of interest" description="Disordered" evidence="1">
    <location>
        <begin position="251"/>
        <end position="360"/>
    </location>
</feature>
<organism evidence="3 4">
    <name type="scientific">Gloeophyllum trabeum (strain ATCC 11539 / FP-39264 / Madison 617)</name>
    <name type="common">Brown rot fungus</name>
    <dbReference type="NCBI Taxonomy" id="670483"/>
    <lineage>
        <taxon>Eukaryota</taxon>
        <taxon>Fungi</taxon>
        <taxon>Dikarya</taxon>
        <taxon>Basidiomycota</taxon>
        <taxon>Agaricomycotina</taxon>
        <taxon>Agaricomycetes</taxon>
        <taxon>Gloeophyllales</taxon>
        <taxon>Gloeophyllaceae</taxon>
        <taxon>Gloeophyllum</taxon>
    </lineage>
</organism>
<keyword evidence="4" id="KW-1185">Reference proteome</keyword>
<dbReference type="EMBL" id="KB469312">
    <property type="protein sequence ID" value="EPQ51166.1"/>
    <property type="molecule type" value="Genomic_DNA"/>
</dbReference>
<dbReference type="InterPro" id="IPR020850">
    <property type="entry name" value="GED_dom"/>
</dbReference>
<dbReference type="OrthoDB" id="5061070at2759"/>
<dbReference type="STRING" id="670483.S7PTQ1"/>
<protein>
    <recommendedName>
        <fullName evidence="2">GED domain-containing protein</fullName>
    </recommendedName>
</protein>
<feature type="compositionally biased region" description="Polar residues" evidence="1">
    <location>
        <begin position="339"/>
        <end position="356"/>
    </location>
</feature>
<dbReference type="Proteomes" id="UP000030669">
    <property type="component" value="Unassembled WGS sequence"/>
</dbReference>
<gene>
    <name evidence="3" type="ORF">GLOTRDRAFT_133483</name>
</gene>
<dbReference type="GO" id="GO:0003924">
    <property type="term" value="F:GTPase activity"/>
    <property type="evidence" value="ECO:0007669"/>
    <property type="project" value="InterPro"/>
</dbReference>
<feature type="compositionally biased region" description="Polar residues" evidence="1">
    <location>
        <begin position="277"/>
        <end position="290"/>
    </location>
</feature>
<dbReference type="Gene3D" id="1.20.120.1240">
    <property type="entry name" value="Dynamin, middle domain"/>
    <property type="match status" value="2"/>
</dbReference>
<feature type="compositionally biased region" description="Low complexity" evidence="1">
    <location>
        <begin position="91"/>
        <end position="108"/>
    </location>
</feature>
<dbReference type="PROSITE" id="PS51388">
    <property type="entry name" value="GED"/>
    <property type="match status" value="1"/>
</dbReference>
<feature type="compositionally biased region" description="Low complexity" evidence="1">
    <location>
        <begin position="213"/>
        <end position="232"/>
    </location>
</feature>
<dbReference type="InterPro" id="IPR003130">
    <property type="entry name" value="GED"/>
</dbReference>
<name>S7PTQ1_GLOTA</name>
<reference evidence="3 4" key="1">
    <citation type="journal article" date="2012" name="Science">
        <title>The Paleozoic origin of enzymatic lignin decomposition reconstructed from 31 fungal genomes.</title>
        <authorList>
            <person name="Floudas D."/>
            <person name="Binder M."/>
            <person name="Riley R."/>
            <person name="Barry K."/>
            <person name="Blanchette R.A."/>
            <person name="Henrissat B."/>
            <person name="Martinez A.T."/>
            <person name="Otillar R."/>
            <person name="Spatafora J.W."/>
            <person name="Yadav J.S."/>
            <person name="Aerts A."/>
            <person name="Benoit I."/>
            <person name="Boyd A."/>
            <person name="Carlson A."/>
            <person name="Copeland A."/>
            <person name="Coutinho P.M."/>
            <person name="de Vries R.P."/>
            <person name="Ferreira P."/>
            <person name="Findley K."/>
            <person name="Foster B."/>
            <person name="Gaskell J."/>
            <person name="Glotzer D."/>
            <person name="Gorecki P."/>
            <person name="Heitman J."/>
            <person name="Hesse C."/>
            <person name="Hori C."/>
            <person name="Igarashi K."/>
            <person name="Jurgens J.A."/>
            <person name="Kallen N."/>
            <person name="Kersten P."/>
            <person name="Kohler A."/>
            <person name="Kuees U."/>
            <person name="Kumar T.K.A."/>
            <person name="Kuo A."/>
            <person name="LaButti K."/>
            <person name="Larrondo L.F."/>
            <person name="Lindquist E."/>
            <person name="Ling A."/>
            <person name="Lombard V."/>
            <person name="Lucas S."/>
            <person name="Lundell T."/>
            <person name="Martin R."/>
            <person name="McLaughlin D.J."/>
            <person name="Morgenstern I."/>
            <person name="Morin E."/>
            <person name="Murat C."/>
            <person name="Nagy L.G."/>
            <person name="Nolan M."/>
            <person name="Ohm R.A."/>
            <person name="Patyshakuliyeva A."/>
            <person name="Rokas A."/>
            <person name="Ruiz-Duenas F.J."/>
            <person name="Sabat G."/>
            <person name="Salamov A."/>
            <person name="Samejima M."/>
            <person name="Schmutz J."/>
            <person name="Slot J.C."/>
            <person name="St John F."/>
            <person name="Stenlid J."/>
            <person name="Sun H."/>
            <person name="Sun S."/>
            <person name="Syed K."/>
            <person name="Tsang A."/>
            <person name="Wiebenga A."/>
            <person name="Young D."/>
            <person name="Pisabarro A."/>
            <person name="Eastwood D.C."/>
            <person name="Martin F."/>
            <person name="Cullen D."/>
            <person name="Grigoriev I.V."/>
            <person name="Hibbett D.S."/>
        </authorList>
    </citation>
    <scope>NUCLEOTIDE SEQUENCE [LARGE SCALE GENOMIC DNA]</scope>
    <source>
        <strain evidence="3 4">ATCC 11539</strain>
    </source>
</reference>
<dbReference type="HOGENOM" id="CLU_463110_0_0_1"/>
<feature type="region of interest" description="Disordered" evidence="1">
    <location>
        <begin position="207"/>
        <end position="239"/>
    </location>
</feature>
<feature type="region of interest" description="Disordered" evidence="1">
    <location>
        <begin position="76"/>
        <end position="109"/>
    </location>
</feature>
<dbReference type="AlphaFoldDB" id="S7PTQ1"/>
<feature type="domain" description="GED" evidence="2">
    <location>
        <begin position="497"/>
        <end position="589"/>
    </location>
</feature>
<dbReference type="Pfam" id="PF02212">
    <property type="entry name" value="GED"/>
    <property type="match status" value="1"/>
</dbReference>
<feature type="region of interest" description="Disordered" evidence="1">
    <location>
        <begin position="145"/>
        <end position="191"/>
    </location>
</feature>
<dbReference type="RefSeq" id="XP_007870592.1">
    <property type="nucleotide sequence ID" value="XM_007872401.1"/>
</dbReference>
<proteinExistence type="predicted"/>
<feature type="compositionally biased region" description="Polar residues" evidence="1">
    <location>
        <begin position="166"/>
        <end position="176"/>
    </location>
</feature>
<evidence type="ECO:0000313" key="4">
    <source>
        <dbReference type="Proteomes" id="UP000030669"/>
    </source>
</evidence>